<dbReference type="PROSITE" id="PS50956">
    <property type="entry name" value="HTH_ASNC_2"/>
    <property type="match status" value="1"/>
</dbReference>
<dbReference type="GO" id="GO:0043200">
    <property type="term" value="P:response to amino acid"/>
    <property type="evidence" value="ECO:0007669"/>
    <property type="project" value="TreeGrafter"/>
</dbReference>
<dbReference type="InterPro" id="IPR019887">
    <property type="entry name" value="Tscrpt_reg_AsnC/Lrp_C"/>
</dbReference>
<dbReference type="PANTHER" id="PTHR30154">
    <property type="entry name" value="LEUCINE-RESPONSIVE REGULATORY PROTEIN"/>
    <property type="match status" value="1"/>
</dbReference>
<dbReference type="Gene3D" id="3.30.70.920">
    <property type="match status" value="1"/>
</dbReference>
<dbReference type="SMART" id="SM00344">
    <property type="entry name" value="HTH_ASNC"/>
    <property type="match status" value="1"/>
</dbReference>
<evidence type="ECO:0000313" key="5">
    <source>
        <dbReference type="EMBL" id="PZR34908.1"/>
    </source>
</evidence>
<dbReference type="InterPro" id="IPR011008">
    <property type="entry name" value="Dimeric_a/b-barrel"/>
</dbReference>
<dbReference type="GO" id="GO:0043565">
    <property type="term" value="F:sequence-specific DNA binding"/>
    <property type="evidence" value="ECO:0007669"/>
    <property type="project" value="InterPro"/>
</dbReference>
<reference evidence="5 6" key="1">
    <citation type="submission" date="2017-08" db="EMBL/GenBank/DDBJ databases">
        <title>Infants hospitalized years apart are colonized by the same room-sourced microbial strains.</title>
        <authorList>
            <person name="Brooks B."/>
            <person name="Olm M.R."/>
            <person name="Firek B.A."/>
            <person name="Baker R."/>
            <person name="Thomas B.C."/>
            <person name="Morowitz M.J."/>
            <person name="Banfield J.F."/>
        </authorList>
    </citation>
    <scope>NUCLEOTIDE SEQUENCE [LARGE SCALE GENOMIC DNA]</scope>
    <source>
        <strain evidence="5">S2_003_000_R2_4</strain>
    </source>
</reference>
<feature type="domain" description="HTH asnC-type" evidence="4">
    <location>
        <begin position="8"/>
        <end position="69"/>
    </location>
</feature>
<evidence type="ECO:0000259" key="4">
    <source>
        <dbReference type="PROSITE" id="PS50956"/>
    </source>
</evidence>
<evidence type="ECO:0000256" key="1">
    <source>
        <dbReference type="ARBA" id="ARBA00023015"/>
    </source>
</evidence>
<dbReference type="Pfam" id="PF01037">
    <property type="entry name" value="AsnC_trans_reg"/>
    <property type="match status" value="1"/>
</dbReference>
<dbReference type="Gene3D" id="1.10.10.10">
    <property type="entry name" value="Winged helix-like DNA-binding domain superfamily/Winged helix DNA-binding domain"/>
    <property type="match status" value="1"/>
</dbReference>
<dbReference type="InterPro" id="IPR000485">
    <property type="entry name" value="AsnC-type_HTH_dom"/>
</dbReference>
<dbReference type="GO" id="GO:0005829">
    <property type="term" value="C:cytosol"/>
    <property type="evidence" value="ECO:0007669"/>
    <property type="project" value="TreeGrafter"/>
</dbReference>
<dbReference type="PRINTS" id="PR00033">
    <property type="entry name" value="HTHASNC"/>
</dbReference>
<dbReference type="EMBL" id="QFQZ01000021">
    <property type="protein sequence ID" value="PZR34908.1"/>
    <property type="molecule type" value="Genomic_DNA"/>
</dbReference>
<dbReference type="Pfam" id="PF13404">
    <property type="entry name" value="HTH_AsnC-type"/>
    <property type="match status" value="1"/>
</dbReference>
<name>A0A2W5WLU3_9CAUL</name>
<gene>
    <name evidence="5" type="ORF">DI526_08960</name>
</gene>
<dbReference type="InterPro" id="IPR036388">
    <property type="entry name" value="WH-like_DNA-bd_sf"/>
</dbReference>
<sequence>MTDQRKDLDRIDIKILALLQRQGRVTKAAMGELVGLSASRCWERMKRLEKSRIIRGYHAEIDLGRLAKLSTFVVQIKLTDYSYAKAKMFEAGIAGLPNVIGCQAVLGGVDYLITVAAFGIEHYQTIMEQMLDTLGVSFDYVTLPVTKKLKGEAGLDLTALLATAQDLES</sequence>
<proteinExistence type="predicted"/>
<evidence type="ECO:0000256" key="3">
    <source>
        <dbReference type="ARBA" id="ARBA00023163"/>
    </source>
</evidence>
<accession>A0A2W5WLU3</accession>
<dbReference type="RefSeq" id="WP_304276735.1">
    <property type="nucleotide sequence ID" value="NZ_QFQZ01000021.1"/>
</dbReference>
<dbReference type="InterPro" id="IPR036390">
    <property type="entry name" value="WH_DNA-bd_sf"/>
</dbReference>
<dbReference type="SUPFAM" id="SSF54909">
    <property type="entry name" value="Dimeric alpha+beta barrel"/>
    <property type="match status" value="1"/>
</dbReference>
<organism evidence="5 6">
    <name type="scientific">Caulobacter segnis</name>
    <dbReference type="NCBI Taxonomy" id="88688"/>
    <lineage>
        <taxon>Bacteria</taxon>
        <taxon>Pseudomonadati</taxon>
        <taxon>Pseudomonadota</taxon>
        <taxon>Alphaproteobacteria</taxon>
        <taxon>Caulobacterales</taxon>
        <taxon>Caulobacteraceae</taxon>
        <taxon>Caulobacter</taxon>
    </lineage>
</organism>
<protein>
    <submittedName>
        <fullName evidence="5">Lrp/AsnC family transcriptional regulator</fullName>
    </submittedName>
</protein>
<keyword evidence="3" id="KW-0804">Transcription</keyword>
<evidence type="ECO:0000313" key="6">
    <source>
        <dbReference type="Proteomes" id="UP000249393"/>
    </source>
</evidence>
<dbReference type="InterPro" id="IPR019888">
    <property type="entry name" value="Tscrpt_reg_AsnC-like"/>
</dbReference>
<dbReference type="AlphaFoldDB" id="A0A2W5WLU3"/>
<dbReference type="Proteomes" id="UP000249393">
    <property type="component" value="Unassembled WGS sequence"/>
</dbReference>
<keyword evidence="1" id="KW-0805">Transcription regulation</keyword>
<dbReference type="PANTHER" id="PTHR30154:SF34">
    <property type="entry name" value="TRANSCRIPTIONAL REGULATOR AZLB"/>
    <property type="match status" value="1"/>
</dbReference>
<comment type="caution">
    <text evidence="5">The sequence shown here is derived from an EMBL/GenBank/DDBJ whole genome shotgun (WGS) entry which is preliminary data.</text>
</comment>
<keyword evidence="2" id="KW-0238">DNA-binding</keyword>
<evidence type="ECO:0000256" key="2">
    <source>
        <dbReference type="ARBA" id="ARBA00023125"/>
    </source>
</evidence>
<dbReference type="SUPFAM" id="SSF46785">
    <property type="entry name" value="Winged helix' DNA-binding domain"/>
    <property type="match status" value="1"/>
</dbReference>